<sequence>MVESHAGEVEPLDGTLFVVTANHLPVGDLVTQAIGRLIGVDGNIRGRRLPLSLGLGPLLLFGDLDLLLFGCPSTALISMLEVGSRILTVLMVLLASTIWLTIWIFSSPSSWLRIKDRWMEYIRRLLWAGSVSLLCFS</sequence>
<feature type="transmembrane region" description="Helical" evidence="1">
    <location>
        <begin position="86"/>
        <end position="105"/>
    </location>
</feature>
<accession>A0A3B3SC70</accession>
<keyword evidence="1" id="KW-0472">Membrane</keyword>
<dbReference type="Ensembl" id="ENSPKIT00000008366.1">
    <property type="protein sequence ID" value="ENSPKIP00000027596.1"/>
    <property type="gene ID" value="ENSPKIG00000009593.1"/>
</dbReference>
<reference evidence="2" key="2">
    <citation type="submission" date="2025-09" db="UniProtKB">
        <authorList>
            <consortium name="Ensembl"/>
        </authorList>
    </citation>
    <scope>IDENTIFICATION</scope>
</reference>
<protein>
    <submittedName>
        <fullName evidence="2">Uncharacterized protein</fullName>
    </submittedName>
</protein>
<proteinExistence type="predicted"/>
<reference evidence="2" key="1">
    <citation type="submission" date="2025-08" db="UniProtKB">
        <authorList>
            <consortium name="Ensembl"/>
        </authorList>
    </citation>
    <scope>IDENTIFICATION</scope>
</reference>
<evidence type="ECO:0000313" key="3">
    <source>
        <dbReference type="Proteomes" id="UP000261540"/>
    </source>
</evidence>
<keyword evidence="3" id="KW-1185">Reference proteome</keyword>
<name>A0A3B3SC70_9TELE</name>
<keyword evidence="1" id="KW-0812">Transmembrane</keyword>
<dbReference type="Proteomes" id="UP000261540">
    <property type="component" value="Unplaced"/>
</dbReference>
<dbReference type="AlphaFoldDB" id="A0A3B3SC70"/>
<feature type="transmembrane region" description="Helical" evidence="1">
    <location>
        <begin position="55"/>
        <end position="80"/>
    </location>
</feature>
<evidence type="ECO:0000313" key="2">
    <source>
        <dbReference type="Ensembl" id="ENSPKIP00000027596.1"/>
    </source>
</evidence>
<dbReference type="GeneTree" id="ENSGT00940000177470"/>
<evidence type="ECO:0000256" key="1">
    <source>
        <dbReference type="SAM" id="Phobius"/>
    </source>
</evidence>
<keyword evidence="1" id="KW-1133">Transmembrane helix</keyword>
<organism evidence="2 3">
    <name type="scientific">Paramormyrops kingsleyae</name>
    <dbReference type="NCBI Taxonomy" id="1676925"/>
    <lineage>
        <taxon>Eukaryota</taxon>
        <taxon>Metazoa</taxon>
        <taxon>Chordata</taxon>
        <taxon>Craniata</taxon>
        <taxon>Vertebrata</taxon>
        <taxon>Euteleostomi</taxon>
        <taxon>Actinopterygii</taxon>
        <taxon>Neopterygii</taxon>
        <taxon>Teleostei</taxon>
        <taxon>Osteoglossocephala</taxon>
        <taxon>Osteoglossomorpha</taxon>
        <taxon>Osteoglossiformes</taxon>
        <taxon>Mormyridae</taxon>
        <taxon>Paramormyrops</taxon>
    </lineage>
</organism>